<evidence type="ECO:0000313" key="3">
    <source>
        <dbReference type="EMBL" id="ALJ06626.1"/>
    </source>
</evidence>
<protein>
    <submittedName>
        <fullName evidence="3">Cytochrome C biogenesis protein</fullName>
    </submittedName>
</protein>
<dbReference type="AlphaFoldDB" id="A0A0P0CUK0"/>
<keyword evidence="1" id="KW-1133">Transmembrane helix</keyword>
<evidence type="ECO:0000256" key="1">
    <source>
        <dbReference type="SAM" id="Phobius"/>
    </source>
</evidence>
<gene>
    <name evidence="3" type="ORF">APS56_16440</name>
</gene>
<evidence type="ECO:0000259" key="2">
    <source>
        <dbReference type="Pfam" id="PF13386"/>
    </source>
</evidence>
<name>A0A0P0CUK0_9FLAO</name>
<organism evidence="3 4">
    <name type="scientific">Pseudalgibacter alginicilyticus</name>
    <dbReference type="NCBI Taxonomy" id="1736674"/>
    <lineage>
        <taxon>Bacteria</taxon>
        <taxon>Pseudomonadati</taxon>
        <taxon>Bacteroidota</taxon>
        <taxon>Flavobacteriia</taxon>
        <taxon>Flavobacteriales</taxon>
        <taxon>Flavobacteriaceae</taxon>
        <taxon>Pseudalgibacter</taxon>
    </lineage>
</organism>
<evidence type="ECO:0000313" key="4">
    <source>
        <dbReference type="Proteomes" id="UP000057981"/>
    </source>
</evidence>
<keyword evidence="1" id="KW-0472">Membrane</keyword>
<dbReference type="PANTHER" id="PTHR31272">
    <property type="entry name" value="CYTOCHROME C-TYPE BIOGENESIS PROTEIN HI_1454-RELATED"/>
    <property type="match status" value="1"/>
</dbReference>
<feature type="transmembrane region" description="Helical" evidence="1">
    <location>
        <begin position="15"/>
        <end position="42"/>
    </location>
</feature>
<accession>A0A0P0CUK0</accession>
<reference evidence="3 4" key="1">
    <citation type="submission" date="2015-10" db="EMBL/GenBank/DDBJ databases">
        <authorList>
            <person name="Gilbert D.G."/>
        </authorList>
    </citation>
    <scope>NUCLEOTIDE SEQUENCE [LARGE SCALE GENOMIC DNA]</scope>
    <source>
        <strain evidence="4">HZ-22</strain>
    </source>
</reference>
<dbReference type="InterPro" id="IPR051790">
    <property type="entry name" value="Cytochrome_c-biogenesis_DsbD"/>
</dbReference>
<dbReference type="InterPro" id="IPR039447">
    <property type="entry name" value="UreH-like_TM_dom"/>
</dbReference>
<proteinExistence type="predicted"/>
<dbReference type="OrthoDB" id="1199621at2"/>
<sequence>MDFLQSLLENYNIPILSALILGLMTAISPCPLATNITATAFISKNISSKRKVFLSGLLYSLGRGFSYTVIGLILYFGASKFHIARFFNQNGEKYLGPLLIIIGLIMLNVIKLNFLGKSNFEEKISEKFKDKGLLGSFLIGIIFALAFCPYSGALFFGMLIPMTIASVDGLYLPVIFAFGTGLPVILFTYLLAFTAGKVGVFYNRITKIEKIMRHVAGVVFIITGLYYVFIFIGLWK</sequence>
<dbReference type="RefSeq" id="WP_054730938.1">
    <property type="nucleotide sequence ID" value="NZ_CP012898.1"/>
</dbReference>
<dbReference type="Proteomes" id="UP000057981">
    <property type="component" value="Chromosome"/>
</dbReference>
<keyword evidence="1" id="KW-0812">Transmembrane</keyword>
<feature type="transmembrane region" description="Helical" evidence="1">
    <location>
        <begin position="98"/>
        <end position="116"/>
    </location>
</feature>
<dbReference type="Pfam" id="PF13386">
    <property type="entry name" value="DsbD_2"/>
    <property type="match status" value="1"/>
</dbReference>
<keyword evidence="4" id="KW-1185">Reference proteome</keyword>
<feature type="domain" description="Urease accessory protein UreH-like transmembrane" evidence="2">
    <location>
        <begin position="18"/>
        <end position="226"/>
    </location>
</feature>
<dbReference type="PANTHER" id="PTHR31272:SF4">
    <property type="entry name" value="CYTOCHROME C-TYPE BIOGENESIS PROTEIN HI_1454-RELATED"/>
    <property type="match status" value="1"/>
</dbReference>
<feature type="transmembrane region" description="Helical" evidence="1">
    <location>
        <begin position="170"/>
        <end position="193"/>
    </location>
</feature>
<feature type="transmembrane region" description="Helical" evidence="1">
    <location>
        <begin position="214"/>
        <end position="235"/>
    </location>
</feature>
<dbReference type="STRING" id="1736674.APS56_16440"/>
<dbReference type="EMBL" id="CP012898">
    <property type="protein sequence ID" value="ALJ06626.1"/>
    <property type="molecule type" value="Genomic_DNA"/>
</dbReference>
<dbReference type="KEGG" id="ahz:APS56_16440"/>
<feature type="transmembrane region" description="Helical" evidence="1">
    <location>
        <begin position="137"/>
        <end position="164"/>
    </location>
</feature>
<dbReference type="NCBIfam" id="NF040495">
    <property type="entry name" value="tranport_ArsG"/>
    <property type="match status" value="1"/>
</dbReference>
<feature type="transmembrane region" description="Helical" evidence="1">
    <location>
        <begin position="54"/>
        <end position="78"/>
    </location>
</feature>